<dbReference type="SUPFAM" id="SSF49899">
    <property type="entry name" value="Concanavalin A-like lectins/glucanases"/>
    <property type="match status" value="1"/>
</dbReference>
<gene>
    <name evidence="1" type="ORF">METZ01_LOCUS441899</name>
</gene>
<name>A0A382Z1S4_9ZZZZ</name>
<dbReference type="InterPro" id="IPR013320">
    <property type="entry name" value="ConA-like_dom_sf"/>
</dbReference>
<reference evidence="1" key="1">
    <citation type="submission" date="2018-05" db="EMBL/GenBank/DDBJ databases">
        <authorList>
            <person name="Lanie J.A."/>
            <person name="Ng W.-L."/>
            <person name="Kazmierczak K.M."/>
            <person name="Andrzejewski T.M."/>
            <person name="Davidsen T.M."/>
            <person name="Wayne K.J."/>
            <person name="Tettelin H."/>
            <person name="Glass J.I."/>
            <person name="Rusch D."/>
            <person name="Podicherti R."/>
            <person name="Tsui H.-C.T."/>
            <person name="Winkler M.E."/>
        </authorList>
    </citation>
    <scope>NUCLEOTIDE SEQUENCE</scope>
</reference>
<accession>A0A382Z1S4</accession>
<dbReference type="AlphaFoldDB" id="A0A382Z1S4"/>
<organism evidence="1">
    <name type="scientific">marine metagenome</name>
    <dbReference type="NCBI Taxonomy" id="408172"/>
    <lineage>
        <taxon>unclassified sequences</taxon>
        <taxon>metagenomes</taxon>
        <taxon>ecological metagenomes</taxon>
    </lineage>
</organism>
<sequence>FILGLPFVAVGKSPIKKPLPKPIKEQSVVEAAPNFQSLGITVPYKLIYSQDFDGNEADVKSQFWFTNPNNWKVPAVRAQSWIEFTTNPTNYKYKVRSPFTIGLVRDVEVKDFVLEAELRQTGKEYGHRDMCVFYGFQDRSHFYYTHIASVTDDHAHNCFIVNDKPRTKISHETTKGHKWSTKDWHQVRLFREHASGKIEVYVNDMKKPIMRATDKTFDWGRIGFGSFDDAGRVRNVRLYAPESRKSKAGDPFVEGRK</sequence>
<feature type="non-terminal residue" evidence="1">
    <location>
        <position position="1"/>
    </location>
</feature>
<proteinExistence type="predicted"/>
<evidence type="ECO:0008006" key="2">
    <source>
        <dbReference type="Google" id="ProtNLM"/>
    </source>
</evidence>
<protein>
    <recommendedName>
        <fullName evidence="2">3-keto-disaccharide hydrolase domain-containing protein</fullName>
    </recommendedName>
</protein>
<dbReference type="EMBL" id="UINC01180047">
    <property type="protein sequence ID" value="SVD89045.1"/>
    <property type="molecule type" value="Genomic_DNA"/>
</dbReference>
<dbReference type="Gene3D" id="2.60.120.560">
    <property type="entry name" value="Exo-inulinase, domain 1"/>
    <property type="match status" value="1"/>
</dbReference>
<evidence type="ECO:0000313" key="1">
    <source>
        <dbReference type="EMBL" id="SVD89045.1"/>
    </source>
</evidence>